<accession>A0A8C4RSI1</accession>
<protein>
    <submittedName>
        <fullName evidence="13">Zinc finger protein 3-like</fullName>
    </submittedName>
</protein>
<reference evidence="13" key="1">
    <citation type="submission" date="2021-06" db="EMBL/GenBank/DDBJ databases">
        <authorList>
            <consortium name="Wellcome Sanger Institute Data Sharing"/>
        </authorList>
    </citation>
    <scope>NUCLEOTIDE SEQUENCE [LARGE SCALE GENOMIC DNA]</scope>
</reference>
<dbReference type="GO" id="GO:0000978">
    <property type="term" value="F:RNA polymerase II cis-regulatory region sequence-specific DNA binding"/>
    <property type="evidence" value="ECO:0007669"/>
    <property type="project" value="TreeGrafter"/>
</dbReference>
<dbReference type="RefSeq" id="XP_028675402.1">
    <property type="nucleotide sequence ID" value="XM_028819569.2"/>
</dbReference>
<dbReference type="OrthoDB" id="427030at2759"/>
<dbReference type="Proteomes" id="UP000694620">
    <property type="component" value="Chromosome 1"/>
</dbReference>
<evidence type="ECO:0000256" key="2">
    <source>
        <dbReference type="ARBA" id="ARBA00006991"/>
    </source>
</evidence>
<dbReference type="AlphaFoldDB" id="A0A8C4RSI1"/>
<evidence type="ECO:0000313" key="14">
    <source>
        <dbReference type="Proteomes" id="UP000694620"/>
    </source>
</evidence>
<dbReference type="GO" id="GO:0008270">
    <property type="term" value="F:zinc ion binding"/>
    <property type="evidence" value="ECO:0007669"/>
    <property type="project" value="UniProtKB-KW"/>
</dbReference>
<dbReference type="PANTHER" id="PTHR23235">
    <property type="entry name" value="KRUEPPEL-LIKE TRANSCRIPTION FACTOR"/>
    <property type="match status" value="1"/>
</dbReference>
<evidence type="ECO:0000256" key="10">
    <source>
        <dbReference type="PROSITE-ProRule" id="PRU00042"/>
    </source>
</evidence>
<keyword evidence="6" id="KW-0862">Zinc</keyword>
<keyword evidence="4" id="KW-0677">Repeat</keyword>
<keyword evidence="9" id="KW-0539">Nucleus</keyword>
<dbReference type="GeneTree" id="ENSGT01150000286952"/>
<reference evidence="13" key="3">
    <citation type="submission" date="2025-09" db="UniProtKB">
        <authorList>
            <consortium name="Ensembl"/>
        </authorList>
    </citation>
    <scope>IDENTIFICATION</scope>
</reference>
<keyword evidence="7" id="KW-0805">Transcription regulation</keyword>
<sequence>MEIIAVSIKEEDDCEWECVHPQQESLDVKEEVEEESVNIEMHNHTNLESVEREVLRYVCQDGVVIKLDSSESRYSTSPEPPTNVKSDSLQSDTKRTEEISSVRTREYQSPPSSKPEKRNKRQRCSECGKQFSCSHLQIHKRIHTGEKPCWCNECGKTFCDRRTLQRHKRIHTGEKPYCCLECGRQFSDRSNLRRHRRIHTGEKPFFCLECGKSFSRLNHLQRHTIIHTGEKPYCCSDCGKRFSRRSTLQQHAKIHTGENSHS</sequence>
<evidence type="ECO:0000313" key="13">
    <source>
        <dbReference type="Ensembl" id="ENSECRP00000006662.1"/>
    </source>
</evidence>
<keyword evidence="5 10" id="KW-0863">Zinc-finger</keyword>
<dbReference type="InterPro" id="IPR036236">
    <property type="entry name" value="Znf_C2H2_sf"/>
</dbReference>
<dbReference type="PANTHER" id="PTHR23235:SF178">
    <property type="entry name" value="C2H2-TYPE DOMAIN-CONTAINING PROTEIN-RELATED"/>
    <property type="match status" value="1"/>
</dbReference>
<feature type="domain" description="C2H2-type" evidence="12">
    <location>
        <begin position="149"/>
        <end position="176"/>
    </location>
</feature>
<dbReference type="SUPFAM" id="SSF57667">
    <property type="entry name" value="beta-beta-alpha zinc fingers"/>
    <property type="match status" value="3"/>
</dbReference>
<feature type="domain" description="C2H2-type" evidence="12">
    <location>
        <begin position="177"/>
        <end position="204"/>
    </location>
</feature>
<organism evidence="13 14">
    <name type="scientific">Erpetoichthys calabaricus</name>
    <name type="common">Rope fish</name>
    <name type="synonym">Calamoichthys calabaricus</name>
    <dbReference type="NCBI Taxonomy" id="27687"/>
    <lineage>
        <taxon>Eukaryota</taxon>
        <taxon>Metazoa</taxon>
        <taxon>Chordata</taxon>
        <taxon>Craniata</taxon>
        <taxon>Vertebrata</taxon>
        <taxon>Euteleostomi</taxon>
        <taxon>Actinopterygii</taxon>
        <taxon>Polypteriformes</taxon>
        <taxon>Polypteridae</taxon>
        <taxon>Erpetoichthys</taxon>
    </lineage>
</organism>
<dbReference type="FunFam" id="3.30.160.60:FF:002063">
    <property type="entry name" value="RB associated KRAB zinc finger"/>
    <property type="match status" value="1"/>
</dbReference>
<feature type="compositionally biased region" description="Polar residues" evidence="11">
    <location>
        <begin position="72"/>
        <end position="91"/>
    </location>
</feature>
<evidence type="ECO:0000256" key="4">
    <source>
        <dbReference type="ARBA" id="ARBA00022737"/>
    </source>
</evidence>
<dbReference type="Ensembl" id="ENSECRT00000006769.1">
    <property type="protein sequence ID" value="ENSECRP00000006662.1"/>
    <property type="gene ID" value="ENSECRG00000004445.1"/>
</dbReference>
<dbReference type="GO" id="GO:0005634">
    <property type="term" value="C:nucleus"/>
    <property type="evidence" value="ECO:0007669"/>
    <property type="project" value="UniProtKB-SubCell"/>
</dbReference>
<dbReference type="FunFam" id="3.30.160.60:FF:002343">
    <property type="entry name" value="Zinc finger protein 33A"/>
    <property type="match status" value="3"/>
</dbReference>
<evidence type="ECO:0000256" key="11">
    <source>
        <dbReference type="SAM" id="MobiDB-lite"/>
    </source>
</evidence>
<feature type="domain" description="C2H2-type" evidence="12">
    <location>
        <begin position="205"/>
        <end position="232"/>
    </location>
</feature>
<evidence type="ECO:0000256" key="5">
    <source>
        <dbReference type="ARBA" id="ARBA00022771"/>
    </source>
</evidence>
<dbReference type="Gene3D" id="3.30.160.60">
    <property type="entry name" value="Classic Zinc Finger"/>
    <property type="match status" value="5"/>
</dbReference>
<dbReference type="GO" id="GO:0000981">
    <property type="term" value="F:DNA-binding transcription factor activity, RNA polymerase II-specific"/>
    <property type="evidence" value="ECO:0007669"/>
    <property type="project" value="TreeGrafter"/>
</dbReference>
<feature type="compositionally biased region" description="Basic and acidic residues" evidence="11">
    <location>
        <begin position="92"/>
        <end position="106"/>
    </location>
</feature>
<evidence type="ECO:0000256" key="1">
    <source>
        <dbReference type="ARBA" id="ARBA00004123"/>
    </source>
</evidence>
<dbReference type="Pfam" id="PF00096">
    <property type="entry name" value="zf-C2H2"/>
    <property type="match status" value="5"/>
</dbReference>
<evidence type="ECO:0000256" key="9">
    <source>
        <dbReference type="ARBA" id="ARBA00023242"/>
    </source>
</evidence>
<feature type="domain" description="C2H2-type" evidence="12">
    <location>
        <begin position="233"/>
        <end position="260"/>
    </location>
</feature>
<evidence type="ECO:0000256" key="8">
    <source>
        <dbReference type="ARBA" id="ARBA00023163"/>
    </source>
</evidence>
<feature type="region of interest" description="Disordered" evidence="11">
    <location>
        <begin position="70"/>
        <end position="121"/>
    </location>
</feature>
<comment type="similarity">
    <text evidence="2">Belongs to the krueppel C2H2-type zinc-finger protein family.</text>
</comment>
<reference evidence="13" key="2">
    <citation type="submission" date="2025-08" db="UniProtKB">
        <authorList>
            <consortium name="Ensembl"/>
        </authorList>
    </citation>
    <scope>IDENTIFICATION</scope>
</reference>
<keyword evidence="14" id="KW-1185">Reference proteome</keyword>
<comment type="subcellular location">
    <subcellularLocation>
        <location evidence="1">Nucleus</location>
    </subcellularLocation>
</comment>
<dbReference type="InterPro" id="IPR013087">
    <property type="entry name" value="Znf_C2H2_type"/>
</dbReference>
<feature type="domain" description="C2H2-type" evidence="12">
    <location>
        <begin position="122"/>
        <end position="148"/>
    </location>
</feature>
<dbReference type="PROSITE" id="PS00028">
    <property type="entry name" value="ZINC_FINGER_C2H2_1"/>
    <property type="match status" value="4"/>
</dbReference>
<dbReference type="SMART" id="SM00355">
    <property type="entry name" value="ZnF_C2H2"/>
    <property type="match status" value="5"/>
</dbReference>
<name>A0A8C4RSI1_ERPCA</name>
<evidence type="ECO:0000256" key="6">
    <source>
        <dbReference type="ARBA" id="ARBA00022833"/>
    </source>
</evidence>
<proteinExistence type="inferred from homology"/>
<dbReference type="GeneID" id="114665154"/>
<evidence type="ECO:0000259" key="12">
    <source>
        <dbReference type="PROSITE" id="PS50157"/>
    </source>
</evidence>
<keyword evidence="3" id="KW-0479">Metal-binding</keyword>
<gene>
    <name evidence="13" type="primary">LOC114665154</name>
</gene>
<keyword evidence="8" id="KW-0804">Transcription</keyword>
<dbReference type="PROSITE" id="PS50157">
    <property type="entry name" value="ZINC_FINGER_C2H2_2"/>
    <property type="match status" value="5"/>
</dbReference>
<evidence type="ECO:0000256" key="7">
    <source>
        <dbReference type="ARBA" id="ARBA00023015"/>
    </source>
</evidence>
<evidence type="ECO:0000256" key="3">
    <source>
        <dbReference type="ARBA" id="ARBA00022723"/>
    </source>
</evidence>